<keyword evidence="8 14" id="KW-1133">Transmembrane helix</keyword>
<accession>A0A8S1D6Y5</accession>
<dbReference type="GO" id="GO:0060047">
    <property type="term" value="P:heart contraction"/>
    <property type="evidence" value="ECO:0007669"/>
    <property type="project" value="TreeGrafter"/>
</dbReference>
<dbReference type="Proteomes" id="UP000494165">
    <property type="component" value="Unassembled WGS sequence"/>
</dbReference>
<protein>
    <submittedName>
        <fullName evidence="15">Uncharacterized protein</fullName>
    </submittedName>
</protein>
<keyword evidence="4" id="KW-1003">Cell membrane</keyword>
<reference evidence="15 16" key="1">
    <citation type="submission" date="2020-04" db="EMBL/GenBank/DDBJ databases">
        <authorList>
            <person name="Alioto T."/>
            <person name="Alioto T."/>
            <person name="Gomez Garrido J."/>
        </authorList>
    </citation>
    <scope>NUCLEOTIDE SEQUENCE [LARGE SCALE GENOMIC DNA]</scope>
</reference>
<dbReference type="InterPro" id="IPR006875">
    <property type="entry name" value="Sarcoglycan"/>
</dbReference>
<evidence type="ECO:0000313" key="16">
    <source>
        <dbReference type="Proteomes" id="UP000494165"/>
    </source>
</evidence>
<dbReference type="PANTHER" id="PTHR12939">
    <property type="entry name" value="SARCOGLYCAN"/>
    <property type="match status" value="1"/>
</dbReference>
<keyword evidence="16" id="KW-1185">Reference proteome</keyword>
<comment type="caution">
    <text evidence="15">The sequence shown here is derived from an EMBL/GenBank/DDBJ whole genome shotgun (WGS) entry which is preliminary data.</text>
</comment>
<evidence type="ECO:0000256" key="2">
    <source>
        <dbReference type="ARBA" id="ARBA00004274"/>
    </source>
</evidence>
<keyword evidence="5" id="KW-0963">Cytoplasm</keyword>
<evidence type="ECO:0000256" key="6">
    <source>
        <dbReference type="ARBA" id="ARBA00022692"/>
    </source>
</evidence>
<dbReference type="GO" id="GO:0042383">
    <property type="term" value="C:sarcolemma"/>
    <property type="evidence" value="ECO:0007669"/>
    <property type="project" value="UniProtKB-SubCell"/>
</dbReference>
<keyword evidence="12" id="KW-0206">Cytoskeleton</keyword>
<keyword evidence="7" id="KW-0735">Signal-anchor</keyword>
<dbReference type="PANTHER" id="PTHR12939:SF10">
    <property type="entry name" value="EG:4F1.1 PROTEIN"/>
    <property type="match status" value="1"/>
</dbReference>
<dbReference type="GO" id="GO:0016012">
    <property type="term" value="C:sarcoglycan complex"/>
    <property type="evidence" value="ECO:0007669"/>
    <property type="project" value="InterPro"/>
</dbReference>
<evidence type="ECO:0000256" key="5">
    <source>
        <dbReference type="ARBA" id="ARBA00022490"/>
    </source>
</evidence>
<evidence type="ECO:0000256" key="3">
    <source>
        <dbReference type="ARBA" id="ARBA00007574"/>
    </source>
</evidence>
<comment type="subcellular location">
    <subcellularLocation>
        <location evidence="2">Cell membrane</location>
        <location evidence="2">Sarcolemma</location>
        <topology evidence="2">Single-pass type II membrane protein</topology>
    </subcellularLocation>
    <subcellularLocation>
        <location evidence="1">Cytoplasm</location>
        <location evidence="1">Cytoskeleton</location>
    </subcellularLocation>
</comment>
<keyword evidence="6 14" id="KW-0812">Transmembrane</keyword>
<dbReference type="EMBL" id="CADEPI010000115">
    <property type="protein sequence ID" value="CAB3375631.1"/>
    <property type="molecule type" value="Genomic_DNA"/>
</dbReference>
<keyword evidence="9 14" id="KW-0472">Membrane</keyword>
<evidence type="ECO:0000256" key="9">
    <source>
        <dbReference type="ARBA" id="ARBA00023136"/>
    </source>
</evidence>
<evidence type="ECO:0000256" key="13">
    <source>
        <dbReference type="SAM" id="MobiDB-lite"/>
    </source>
</evidence>
<dbReference type="OrthoDB" id="8881719at2759"/>
<name>A0A8S1D6Y5_9INSE</name>
<evidence type="ECO:0000313" key="15">
    <source>
        <dbReference type="EMBL" id="CAB3375631.1"/>
    </source>
</evidence>
<evidence type="ECO:0000256" key="7">
    <source>
        <dbReference type="ARBA" id="ARBA00022968"/>
    </source>
</evidence>
<evidence type="ECO:0000256" key="12">
    <source>
        <dbReference type="ARBA" id="ARBA00023212"/>
    </source>
</evidence>
<evidence type="ECO:0000256" key="14">
    <source>
        <dbReference type="SAM" id="Phobius"/>
    </source>
</evidence>
<dbReference type="GO" id="GO:0005856">
    <property type="term" value="C:cytoskeleton"/>
    <property type="evidence" value="ECO:0007669"/>
    <property type="project" value="UniProtKB-SubCell"/>
</dbReference>
<evidence type="ECO:0000256" key="11">
    <source>
        <dbReference type="ARBA" id="ARBA00023180"/>
    </source>
</evidence>
<sequence length="333" mass="35732">MNLHRQRARGTIGGARRSGPTNSAEINPIHEIDWTTFCRRAYLLFQSLLLMLMLCVEAMSSSESPRGSVGIYGWRKRCLYLLIVVLVAVVIVNLSLTLWLLKVMQFSSDGMGKLKIVEDGLQLRGRAMVLDALVASTIRSRPGAPISVDSSHNFSISARDHMGRTVSKLLLGSDHLECLARGFRVTDSKGEVLFSATRSEVEVGANSLRVTGGAVFEGSVQTPVVRADSGFDLRLEAPTRSLQVKAPQGVAIESRAGDISASCLTDLKLQSVAGTVRLEAANVFLPGLREAGKGGAPSGRVSQDVYQLCACANGRIFLAQPDAVCAADSDVCR</sequence>
<keyword evidence="11" id="KW-0325">Glycoprotein</keyword>
<comment type="similarity">
    <text evidence="3">Belongs to the sarcoglycan beta/delta/gamma/zeta family.</text>
</comment>
<dbReference type="AlphaFoldDB" id="A0A8S1D6Y5"/>
<evidence type="ECO:0000256" key="10">
    <source>
        <dbReference type="ARBA" id="ARBA00023157"/>
    </source>
</evidence>
<feature type="region of interest" description="Disordered" evidence="13">
    <location>
        <begin position="1"/>
        <end position="22"/>
    </location>
</feature>
<evidence type="ECO:0000256" key="8">
    <source>
        <dbReference type="ARBA" id="ARBA00022989"/>
    </source>
</evidence>
<gene>
    <name evidence="15" type="ORF">CLODIP_2_CD12777</name>
</gene>
<dbReference type="InterPro" id="IPR039972">
    <property type="entry name" value="Sarcoglycan_gamma/delta/zeta"/>
</dbReference>
<organism evidence="15 16">
    <name type="scientific">Cloeon dipterum</name>
    <dbReference type="NCBI Taxonomy" id="197152"/>
    <lineage>
        <taxon>Eukaryota</taxon>
        <taxon>Metazoa</taxon>
        <taxon>Ecdysozoa</taxon>
        <taxon>Arthropoda</taxon>
        <taxon>Hexapoda</taxon>
        <taxon>Insecta</taxon>
        <taxon>Pterygota</taxon>
        <taxon>Palaeoptera</taxon>
        <taxon>Ephemeroptera</taxon>
        <taxon>Pisciforma</taxon>
        <taxon>Baetidae</taxon>
        <taxon>Cloeon</taxon>
    </lineage>
</organism>
<evidence type="ECO:0000256" key="1">
    <source>
        <dbReference type="ARBA" id="ARBA00004245"/>
    </source>
</evidence>
<feature type="transmembrane region" description="Helical" evidence="14">
    <location>
        <begin position="79"/>
        <end position="101"/>
    </location>
</feature>
<evidence type="ECO:0000256" key="4">
    <source>
        <dbReference type="ARBA" id="ARBA00022475"/>
    </source>
</evidence>
<dbReference type="Pfam" id="PF04790">
    <property type="entry name" value="Sarcoglycan_1"/>
    <property type="match status" value="1"/>
</dbReference>
<keyword evidence="10" id="KW-1015">Disulfide bond</keyword>
<proteinExistence type="inferred from homology"/>